<evidence type="ECO:0008006" key="3">
    <source>
        <dbReference type="Google" id="ProtNLM"/>
    </source>
</evidence>
<name>A0A1R1YGU4_9FUNG</name>
<dbReference type="OrthoDB" id="5592268at2759"/>
<evidence type="ECO:0000313" key="1">
    <source>
        <dbReference type="EMBL" id="OMJ26035.1"/>
    </source>
</evidence>
<protein>
    <recommendedName>
        <fullName evidence="3">Integrase catalytic domain-containing protein</fullName>
    </recommendedName>
</protein>
<dbReference type="AlphaFoldDB" id="A0A1R1YGU4"/>
<dbReference type="Proteomes" id="UP000187429">
    <property type="component" value="Unassembled WGS sequence"/>
</dbReference>
<dbReference type="InterPro" id="IPR012337">
    <property type="entry name" value="RNaseH-like_sf"/>
</dbReference>
<accession>A0A1R1YGU4</accession>
<keyword evidence="2" id="KW-1185">Reference proteome</keyword>
<dbReference type="GO" id="GO:0003676">
    <property type="term" value="F:nucleic acid binding"/>
    <property type="evidence" value="ECO:0007669"/>
    <property type="project" value="InterPro"/>
</dbReference>
<dbReference type="InterPro" id="IPR036397">
    <property type="entry name" value="RNaseH_sf"/>
</dbReference>
<comment type="caution">
    <text evidence="1">The sequence shown here is derived from an EMBL/GenBank/DDBJ whole genome shotgun (WGS) entry which is preliminary data.</text>
</comment>
<gene>
    <name evidence="1" type="ORF">AYI69_g4093</name>
</gene>
<organism evidence="1 2">
    <name type="scientific">Smittium culicis</name>
    <dbReference type="NCBI Taxonomy" id="133412"/>
    <lineage>
        <taxon>Eukaryota</taxon>
        <taxon>Fungi</taxon>
        <taxon>Fungi incertae sedis</taxon>
        <taxon>Zoopagomycota</taxon>
        <taxon>Kickxellomycotina</taxon>
        <taxon>Harpellomycetes</taxon>
        <taxon>Harpellales</taxon>
        <taxon>Legeriomycetaceae</taxon>
        <taxon>Smittium</taxon>
    </lineage>
</organism>
<dbReference type="SUPFAM" id="SSF53098">
    <property type="entry name" value="Ribonuclease H-like"/>
    <property type="match status" value="1"/>
</dbReference>
<dbReference type="EMBL" id="LSSM01001537">
    <property type="protein sequence ID" value="OMJ26035.1"/>
    <property type="molecule type" value="Genomic_DNA"/>
</dbReference>
<reference evidence="2" key="1">
    <citation type="submission" date="2017-01" db="EMBL/GenBank/DDBJ databases">
        <authorList>
            <person name="Wang Y."/>
            <person name="White M."/>
            <person name="Kvist S."/>
            <person name="Moncalvo J.-M."/>
        </authorList>
    </citation>
    <scope>NUCLEOTIDE SEQUENCE [LARGE SCALE GENOMIC DNA]</scope>
    <source>
        <strain evidence="2">ID-206-W2</strain>
    </source>
</reference>
<sequence>MGNRQVERTIQTLKQTLRKVCFGNSESWDEYIWKSLLSMRTSNNRTIGRTPAEMVYGMKLMTPELWDDRNPNFSRNNESFEKKRKFL</sequence>
<proteinExistence type="predicted"/>
<evidence type="ECO:0000313" key="2">
    <source>
        <dbReference type="Proteomes" id="UP000187429"/>
    </source>
</evidence>
<dbReference type="Gene3D" id="3.30.420.10">
    <property type="entry name" value="Ribonuclease H-like superfamily/Ribonuclease H"/>
    <property type="match status" value="1"/>
</dbReference>